<evidence type="ECO:0000256" key="3">
    <source>
        <dbReference type="ARBA" id="ARBA00022578"/>
    </source>
</evidence>
<dbReference type="AlphaFoldDB" id="A0A4D8PTB6"/>
<evidence type="ECO:0000256" key="1">
    <source>
        <dbReference type="ARBA" id="ARBA00003544"/>
    </source>
</evidence>
<keyword evidence="4" id="KW-0238">DNA-binding</keyword>
<dbReference type="EMBL" id="CP032330">
    <property type="protein sequence ID" value="QCO00615.1"/>
    <property type="molecule type" value="Genomic_DNA"/>
</dbReference>
<dbReference type="InterPro" id="IPR047959">
    <property type="entry name" value="Transpos_IS5"/>
</dbReference>
<evidence type="ECO:0000313" key="10">
    <source>
        <dbReference type="Proteomes" id="UP000298596"/>
    </source>
</evidence>
<accession>A0A4D8PTB6</accession>
<keyword evidence="3" id="KW-0815">Transposition</keyword>
<feature type="compositionally biased region" description="Basic and acidic residues" evidence="6">
    <location>
        <begin position="174"/>
        <end position="187"/>
    </location>
</feature>
<evidence type="ECO:0000256" key="4">
    <source>
        <dbReference type="ARBA" id="ARBA00023125"/>
    </source>
</evidence>
<feature type="domain" description="Transposase InsH N-terminal" evidence="8">
    <location>
        <begin position="16"/>
        <end position="114"/>
    </location>
</feature>
<comment type="function">
    <text evidence="1">Involved in the transposition of the insertion sequence IS5.</text>
</comment>
<dbReference type="InterPro" id="IPR002559">
    <property type="entry name" value="Transposase_11"/>
</dbReference>
<dbReference type="Pfam" id="PF01609">
    <property type="entry name" value="DDE_Tnp_1"/>
    <property type="match status" value="1"/>
</dbReference>
<dbReference type="InterPro" id="IPR008490">
    <property type="entry name" value="Transposase_InsH_N"/>
</dbReference>
<reference evidence="9 10" key="1">
    <citation type="submission" date="2018-09" db="EMBL/GenBank/DDBJ databases">
        <title>Whole genome based analysis of evolution and adaptive divergence in Indian and Brazilian strains of Azospirillum brasilense.</title>
        <authorList>
            <person name="Singh C."/>
            <person name="Tripathi A.K."/>
        </authorList>
    </citation>
    <scope>NUCLEOTIDE SEQUENCE [LARGE SCALE GENOMIC DNA]</scope>
    <source>
        <strain evidence="9 10">MTCC4036</strain>
    </source>
</reference>
<comment type="similarity">
    <text evidence="2">Belongs to the transposase 11 family.</text>
</comment>
<dbReference type="GO" id="GO:0004803">
    <property type="term" value="F:transposase activity"/>
    <property type="evidence" value="ECO:0007669"/>
    <property type="project" value="InterPro"/>
</dbReference>
<evidence type="ECO:0000256" key="2">
    <source>
        <dbReference type="ARBA" id="ARBA00010075"/>
    </source>
</evidence>
<dbReference type="NCBIfam" id="NF033581">
    <property type="entry name" value="transpos_IS5_4"/>
    <property type="match status" value="1"/>
</dbReference>
<gene>
    <name evidence="9" type="ORF">D3867_00085</name>
</gene>
<evidence type="ECO:0000256" key="5">
    <source>
        <dbReference type="ARBA" id="ARBA00023172"/>
    </source>
</evidence>
<dbReference type="GO" id="GO:0006313">
    <property type="term" value="P:DNA transposition"/>
    <property type="evidence" value="ECO:0007669"/>
    <property type="project" value="InterPro"/>
</dbReference>
<evidence type="ECO:0000259" key="8">
    <source>
        <dbReference type="Pfam" id="PF05598"/>
    </source>
</evidence>
<evidence type="ECO:0000256" key="6">
    <source>
        <dbReference type="SAM" id="MobiDB-lite"/>
    </source>
</evidence>
<proteinExistence type="inferred from homology"/>
<dbReference type="PANTHER" id="PTHR35604">
    <property type="entry name" value="TRANSPOSASE INSH FOR INSERTION SEQUENCE ELEMENT IS5A-RELATED"/>
    <property type="match status" value="1"/>
</dbReference>
<evidence type="ECO:0000259" key="7">
    <source>
        <dbReference type="Pfam" id="PF01609"/>
    </source>
</evidence>
<protein>
    <submittedName>
        <fullName evidence="9">IS5 family transposase</fullName>
    </submittedName>
</protein>
<evidence type="ECO:0000313" key="9">
    <source>
        <dbReference type="EMBL" id="QCO00615.1"/>
    </source>
</evidence>
<feature type="domain" description="Transposase IS4-like" evidence="7">
    <location>
        <begin position="200"/>
        <end position="349"/>
    </location>
</feature>
<dbReference type="PANTHER" id="PTHR35604:SF2">
    <property type="entry name" value="TRANSPOSASE INSH FOR INSERTION SEQUENCE ELEMENT IS5A-RELATED"/>
    <property type="match status" value="1"/>
</dbReference>
<name>A0A4D8PTB6_AZOBR</name>
<feature type="region of interest" description="Disordered" evidence="6">
    <location>
        <begin position="160"/>
        <end position="195"/>
    </location>
</feature>
<organism evidence="9 10">
    <name type="scientific">Azospirillum brasilense</name>
    <dbReference type="NCBI Taxonomy" id="192"/>
    <lineage>
        <taxon>Bacteria</taxon>
        <taxon>Pseudomonadati</taxon>
        <taxon>Pseudomonadota</taxon>
        <taxon>Alphaproteobacteria</taxon>
        <taxon>Rhodospirillales</taxon>
        <taxon>Azospirillaceae</taxon>
        <taxon>Azospirillum</taxon>
    </lineage>
</organism>
<dbReference type="Pfam" id="PF05598">
    <property type="entry name" value="DUF772"/>
    <property type="match status" value="1"/>
</dbReference>
<dbReference type="Proteomes" id="UP000298596">
    <property type="component" value="Chromosome"/>
</dbReference>
<keyword evidence="5" id="KW-0233">DNA recombination</keyword>
<sequence length="360" mass="39703">MRGRQSHQGGMFSYVSLEERVPAKHPLRAIRAVVDEVLAGMDTAFAGLYASTGRPSIPPEQVLKSLLLQAFYSIRSERQLAEQIDFNLLFRWFVGLGVDDPVWHPTVFTKNRDRLLAGDVAGTFLGAVVAHAKVKGLLSDEHFSVDGTLIEAWASVKSFRPKDGSDEPPGPGRNGERNFHGERRSNDTHTSLTDPEAKLFRKGRGKEAKLSFMGHVLMENRNGLVVGATLTQASGTAERSAALDLIGAMEGRHRITVGADKGYDTADFVADLRSLKATPHVAQNISGRRSRIDARTTRHSGYEVSQRCRKRIEEVFGWIKTVAGHRKSRFRGTARVGWAFTFATAAYNLIRLPKLLATAP</sequence>
<dbReference type="GO" id="GO:0003677">
    <property type="term" value="F:DNA binding"/>
    <property type="evidence" value="ECO:0007669"/>
    <property type="project" value="UniProtKB-KW"/>
</dbReference>